<organism evidence="1">
    <name type="scientific">marine metagenome</name>
    <dbReference type="NCBI Taxonomy" id="408172"/>
    <lineage>
        <taxon>unclassified sequences</taxon>
        <taxon>metagenomes</taxon>
        <taxon>ecological metagenomes</taxon>
    </lineage>
</organism>
<protein>
    <recommendedName>
        <fullName evidence="2">Enoyl-CoA hydratase</fullName>
    </recommendedName>
</protein>
<dbReference type="InterPro" id="IPR029045">
    <property type="entry name" value="ClpP/crotonase-like_dom_sf"/>
</dbReference>
<sequence length="35" mass="4138">YSYTSKIMTQNMMALDAKEGISAFLEKRKPKWKNK</sequence>
<dbReference type="Gene3D" id="1.10.12.10">
    <property type="entry name" value="Lyase 2-enoyl-coa Hydratase, Chain A, domain 2"/>
    <property type="match status" value="1"/>
</dbReference>
<reference evidence="1" key="1">
    <citation type="submission" date="2018-05" db="EMBL/GenBank/DDBJ databases">
        <authorList>
            <person name="Lanie J.A."/>
            <person name="Ng W.-L."/>
            <person name="Kazmierczak K.M."/>
            <person name="Andrzejewski T.M."/>
            <person name="Davidsen T.M."/>
            <person name="Wayne K.J."/>
            <person name="Tettelin H."/>
            <person name="Glass J.I."/>
            <person name="Rusch D."/>
            <person name="Podicherti R."/>
            <person name="Tsui H.-C.T."/>
            <person name="Winkler M.E."/>
        </authorList>
    </citation>
    <scope>NUCLEOTIDE SEQUENCE</scope>
</reference>
<evidence type="ECO:0000313" key="1">
    <source>
        <dbReference type="EMBL" id="SVC33737.1"/>
    </source>
</evidence>
<gene>
    <name evidence="1" type="ORF">METZ01_LOCUS286591</name>
</gene>
<dbReference type="AlphaFoldDB" id="A0A382LF07"/>
<dbReference type="EMBL" id="UINC01085833">
    <property type="protein sequence ID" value="SVC33737.1"/>
    <property type="molecule type" value="Genomic_DNA"/>
</dbReference>
<dbReference type="SUPFAM" id="SSF52096">
    <property type="entry name" value="ClpP/crotonase"/>
    <property type="match status" value="1"/>
</dbReference>
<feature type="non-terminal residue" evidence="1">
    <location>
        <position position="1"/>
    </location>
</feature>
<proteinExistence type="predicted"/>
<evidence type="ECO:0008006" key="2">
    <source>
        <dbReference type="Google" id="ProtNLM"/>
    </source>
</evidence>
<name>A0A382LF07_9ZZZZ</name>
<accession>A0A382LF07</accession>
<dbReference type="InterPro" id="IPR014748">
    <property type="entry name" value="Enoyl-CoA_hydra_C"/>
</dbReference>